<evidence type="ECO:0000259" key="1">
    <source>
        <dbReference type="Pfam" id="PF13255"/>
    </source>
</evidence>
<protein>
    <recommendedName>
        <fullName evidence="1">DUF4046 domain-containing protein</fullName>
    </recommendedName>
</protein>
<dbReference type="Pfam" id="PF13255">
    <property type="entry name" value="DUF4046"/>
    <property type="match status" value="6"/>
</dbReference>
<dbReference type="AlphaFoldDB" id="E3EKG3"/>
<feature type="domain" description="DUF4046" evidence="1">
    <location>
        <begin position="108"/>
        <end position="196"/>
    </location>
</feature>
<feature type="domain" description="DUF4046" evidence="1">
    <location>
        <begin position="297"/>
        <end position="385"/>
    </location>
</feature>
<gene>
    <name evidence="2" type="ORF">PPSC2_26185</name>
</gene>
<dbReference type="InterPro" id="IPR025119">
    <property type="entry name" value="DUF4046"/>
</dbReference>
<dbReference type="RefSeq" id="WP_013386209.1">
    <property type="nucleotide sequence ID" value="NC_014628.2"/>
</dbReference>
<feature type="domain" description="DUF4046" evidence="1">
    <location>
        <begin position="406"/>
        <end position="494"/>
    </location>
</feature>
<dbReference type="EMBL" id="CP002214">
    <property type="protein sequence ID" value="ADO59795.1"/>
    <property type="molecule type" value="Genomic_DNA"/>
</dbReference>
<feature type="domain" description="DUF4046" evidence="1">
    <location>
        <begin position="201"/>
        <end position="290"/>
    </location>
</feature>
<keyword evidence="2" id="KW-0614">Plasmid</keyword>
<name>E3EKG3_PAEPS</name>
<dbReference type="PATRIC" id="fig|886882.15.peg.5514"/>
<accession>E3EKG3</accession>
<feature type="domain" description="DUF4046" evidence="1">
    <location>
        <begin position="499"/>
        <end position="585"/>
    </location>
</feature>
<dbReference type="HOGENOM" id="CLU_517625_0_0_9"/>
<organism evidence="2 3">
    <name type="scientific">Paenibacillus polymyxa (strain SC2)</name>
    <name type="common">Bacillus polymyxa</name>
    <dbReference type="NCBI Taxonomy" id="886882"/>
    <lineage>
        <taxon>Bacteria</taxon>
        <taxon>Bacillati</taxon>
        <taxon>Bacillota</taxon>
        <taxon>Bacilli</taxon>
        <taxon>Bacillales</taxon>
        <taxon>Paenibacillaceae</taxon>
        <taxon>Paenibacillus</taxon>
    </lineage>
</organism>
<geneLocation type="plasmid" evidence="2 3">
    <name>pSC2</name>
</geneLocation>
<sequence length="596" mass="70456">MEAGTISSFKEDQDIINVHDRLIDGKIARLPRNFWGNNEVAEHRLKLCLRHVVLQKLNMEPEEILSEVTQTFLINYKLFNAVYKCQSKRLQEFLIDTFPEIEYGDKEIINIYDAAIEGKIERFPKSFWGEGKVFQRRLKLCLRYVVLQKLEIAPQEILLKVTTTFLIKYKLFNVIYQRQTKGLTDLLMDMFPEIRYTDEEIINIYDAAIEGKIARLPKGFWGNHEDDIQYRLKLCLRYVVLQKLKMQPQEILIKVQSPFLVKYKLDYVIYQRQSKGLQELLIDIFPEIGYKEKDEEILNVYDATIEGKLAKLPKGFWGSHEEEVQHRLKLCLRYVVLQKLKIAPQEILLEVTSPFLMKYKLFNGVYQHQSKGLRDLLINIFPEIEHGDGHNINNILSEKQSTDEEIINMYDAALAGKLAQMPPGFWGNHEGEVQHRLKLCLRYVVLQKLNMKPHEIHMRVQKKFLIQYKLYYAHQRQPKGIKELLIDVFPEIGYTDKDIINIYDAVIEGNARLPRDFWGDEEVVQHRFKLCFRYLVLQKLKIKPQEILSKVTPSFLMKYKLSYIMYKRQTKGLEELLTDTFPEIDNRKGSLVNDRR</sequence>
<proteinExistence type="predicted"/>
<dbReference type="Proteomes" id="UP000006868">
    <property type="component" value="Plasmid pSC2"/>
</dbReference>
<reference evidence="2 3" key="1">
    <citation type="journal article" date="2011" name="J. Bacteriol.">
        <title>Complete genome sequence of Paenibacillus polymyxa SC2, a strain of plant growth-promoting Rhizobacterium with broad-spectrum antimicrobial activity.</title>
        <authorList>
            <person name="Ma M."/>
            <person name="Wang C."/>
            <person name="Ding Y."/>
            <person name="Li L."/>
            <person name="Shen D."/>
            <person name="Jiang X."/>
            <person name="Guan D."/>
            <person name="Cao F."/>
            <person name="Chen H."/>
            <person name="Feng R."/>
            <person name="Wang X."/>
            <person name="Ge Y."/>
            <person name="Yao L."/>
            <person name="Bing X."/>
            <person name="Yang X."/>
            <person name="Li J."/>
            <person name="Du B."/>
        </authorList>
    </citation>
    <scope>NUCLEOTIDE SEQUENCE [LARGE SCALE GENOMIC DNA]</scope>
    <source>
        <strain evidence="2 3">SC2</strain>
        <plasmid evidence="3">pSC2</plasmid>
    </source>
</reference>
<feature type="domain" description="DUF4046" evidence="1">
    <location>
        <begin position="15"/>
        <end position="103"/>
    </location>
</feature>
<evidence type="ECO:0000313" key="3">
    <source>
        <dbReference type="Proteomes" id="UP000006868"/>
    </source>
</evidence>
<dbReference type="KEGG" id="ppm:PPSC2_26185"/>
<evidence type="ECO:0000313" key="2">
    <source>
        <dbReference type="EMBL" id="ADO59795.1"/>
    </source>
</evidence>